<accession>A0AAV7SL40</accession>
<dbReference type="Pfam" id="PF14662">
    <property type="entry name" value="KASH_CCD"/>
    <property type="match status" value="1"/>
</dbReference>
<proteinExistence type="predicted"/>
<dbReference type="InterPro" id="IPR039508">
    <property type="entry name" value="KASH5_EF-hand-like_dom"/>
</dbReference>
<feature type="domain" description="Protein KASH5 EF-hand-like" evidence="11">
    <location>
        <begin position="74"/>
        <end position="138"/>
    </location>
</feature>
<reference evidence="13" key="1">
    <citation type="journal article" date="2022" name="bioRxiv">
        <title>Sequencing and chromosome-scale assembly of the giantPleurodeles waltlgenome.</title>
        <authorList>
            <person name="Brown T."/>
            <person name="Elewa A."/>
            <person name="Iarovenko S."/>
            <person name="Subramanian E."/>
            <person name="Araus A.J."/>
            <person name="Petzold A."/>
            <person name="Susuki M."/>
            <person name="Suzuki K.-i.T."/>
            <person name="Hayashi T."/>
            <person name="Toyoda A."/>
            <person name="Oliveira C."/>
            <person name="Osipova E."/>
            <person name="Leigh N.D."/>
            <person name="Simon A."/>
            <person name="Yun M.H."/>
        </authorList>
    </citation>
    <scope>NUCLEOTIDE SEQUENCE</scope>
    <source>
        <strain evidence="13">20211129_DDA</strain>
        <tissue evidence="13">Liver</tissue>
    </source>
</reference>
<evidence type="ECO:0008006" key="15">
    <source>
        <dbReference type="Google" id="ProtNLM"/>
    </source>
</evidence>
<feature type="region of interest" description="Disordered" evidence="9">
    <location>
        <begin position="758"/>
        <end position="779"/>
    </location>
</feature>
<dbReference type="PANTHER" id="PTHR15352">
    <property type="entry name" value="LYMPHOID-RESTRICTED MEMBRANE PROTEIN, JAW1"/>
    <property type="match status" value="1"/>
</dbReference>
<feature type="compositionally biased region" description="Polar residues" evidence="9">
    <location>
        <begin position="810"/>
        <end position="851"/>
    </location>
</feature>
<feature type="region of interest" description="Disordered" evidence="9">
    <location>
        <begin position="1102"/>
        <end position="1174"/>
    </location>
</feature>
<keyword evidence="6 8" id="KW-0175">Coiled coil</keyword>
<evidence type="ECO:0000256" key="7">
    <source>
        <dbReference type="ARBA" id="ARBA00023136"/>
    </source>
</evidence>
<feature type="coiled-coil region" evidence="8">
    <location>
        <begin position="213"/>
        <end position="390"/>
    </location>
</feature>
<feature type="compositionally biased region" description="Polar residues" evidence="9">
    <location>
        <begin position="881"/>
        <end position="893"/>
    </location>
</feature>
<evidence type="ECO:0000256" key="5">
    <source>
        <dbReference type="ARBA" id="ARBA00022989"/>
    </source>
</evidence>
<feature type="domain" description="KASH5-like coiled-coil" evidence="12">
    <location>
        <begin position="198"/>
        <end position="387"/>
    </location>
</feature>
<dbReference type="Proteomes" id="UP001066276">
    <property type="component" value="Chromosome 4_2"/>
</dbReference>
<feature type="compositionally biased region" description="Polar residues" evidence="9">
    <location>
        <begin position="758"/>
        <end position="771"/>
    </location>
</feature>
<evidence type="ECO:0000256" key="1">
    <source>
        <dbReference type="ARBA" id="ARBA00004167"/>
    </source>
</evidence>
<keyword evidence="7 10" id="KW-0472">Membrane</keyword>
<feature type="compositionally biased region" description="Polar residues" evidence="9">
    <location>
        <begin position="1120"/>
        <end position="1136"/>
    </location>
</feature>
<dbReference type="GO" id="GO:0005789">
    <property type="term" value="C:endoplasmic reticulum membrane"/>
    <property type="evidence" value="ECO:0007669"/>
    <property type="project" value="TreeGrafter"/>
</dbReference>
<name>A0AAV7SL40_PLEWA</name>
<evidence type="ECO:0000259" key="12">
    <source>
        <dbReference type="Pfam" id="PF14662"/>
    </source>
</evidence>
<keyword evidence="3" id="KW-0963">Cytoplasm</keyword>
<feature type="compositionally biased region" description="Basic and acidic residues" evidence="9">
    <location>
        <begin position="895"/>
        <end position="907"/>
    </location>
</feature>
<keyword evidence="4 10" id="KW-0812">Transmembrane</keyword>
<protein>
    <recommendedName>
        <fullName evidence="15">Lymphoid-restricted membrane protein</fullName>
    </recommendedName>
</protein>
<feature type="compositionally biased region" description="Basic and acidic residues" evidence="9">
    <location>
        <begin position="857"/>
        <end position="872"/>
    </location>
</feature>
<evidence type="ECO:0000313" key="14">
    <source>
        <dbReference type="Proteomes" id="UP001066276"/>
    </source>
</evidence>
<dbReference type="EMBL" id="JANPWB010000008">
    <property type="protein sequence ID" value="KAJ1164812.1"/>
    <property type="molecule type" value="Genomic_DNA"/>
</dbReference>
<feature type="compositionally biased region" description="Basic and acidic residues" evidence="9">
    <location>
        <begin position="1139"/>
        <end position="1165"/>
    </location>
</feature>
<keyword evidence="14" id="KW-1185">Reference proteome</keyword>
<evidence type="ECO:0000256" key="8">
    <source>
        <dbReference type="SAM" id="Coils"/>
    </source>
</evidence>
<evidence type="ECO:0000313" key="13">
    <source>
        <dbReference type="EMBL" id="KAJ1164812.1"/>
    </source>
</evidence>
<dbReference type="InterPro" id="IPR028168">
    <property type="entry name" value="KASH5_CC"/>
</dbReference>
<feature type="region of interest" description="Disordered" evidence="9">
    <location>
        <begin position="793"/>
        <end position="907"/>
    </location>
</feature>
<sequence>MSCIDEDQSAPKSPGCSLTAAAAKSEYVSFRSALVQSPVVKRLSLTDGGIRISGEKKAETTEVSLICEEDLLDSIFHACDIEHRGKVPVSKIVDYLRYTTSRGSEDSGLDDLCNMLDPDKKDISMDLDTYHAIMKEWIDDCRNNGGDTTTKEEIVPIEDCFFKMRGSMIAAKRRSGGLNTTSGSLEALGGDVSRGDLETSDLITCVADLQLNNQKLEVQHGKLKLALEGAEEANNRLMEENELLRNQMKNVHQYLAKVKSLKEELEEVKSNLNSTEEKRAQAVAQSKQLEKDNISLIHKISSLQEENIQCAVDVDNLQRKMAEVLGNVAELQMQLQDYENIMAKKDASFRKKELQIEELTSSVAEYSSVIETLRAEKAKLENSMQQMQQELISHGIVSPIARTFNQNLPEERTSLHSEMVLAEQSPEPNSETAKFVSNAVSPLDETFDHEVLLLLQGPGPEKAAEEFKMIIQKLREDACNIADLLMASLRRAMKPEINPLEMYEKTFEIIKQELKVKRVLWVQRLKILEQHKGSLDTEFAKMAGNVRRLRTEHVHLKKALSSRVHDLESQKQLREEDVEKAAKLGQQLQEAVSQLEDARKLTCVDWKPDDSSFSALAEIQEPAKTDTRCCAFRRSRIQEAFQCVGLENNHFRSHPRCWYSPLIDALTLEILQLKPKLQTPERNRHSGTATPPAFEKTEFLFKRPPTEEQVVCDITKCEVFSVGTQTDAGLPSITIMASQCPEDNVDQLTEVNKIVSSEKQTSLEAQDNIPSISDGARDSSDLLSLPLKMEMRSDGSNISQESGEEKVPLISTSEEQTDYGSKNASETGANNQTNQLSITGDQQETSPQGTIKLNLENSEKESGQETPTKESTEPCAAGGETCSNIGGTTSTPAADSKKVKFDTNKDSPSEREMEAEFLRLSLGFKCDLFTLDKRLRLEERSRDLAEENLKREITNCLKLLETLVPICEENMQSHDIIKNLEKSLQFLSQHTARVASRAEMLGAIHQESRVSKAVDVMIQHVENLKRMYAKEHAELEELKLVLLQNEKSFGCAGDEDDALNKKLPSSIHSKSLRRVSIATFPPTTRNLVTGFPLVPLQEIPGTEKSDTFARRSSSWRKMGSKSNENRPSLQRISSTWADGEEHSIKRQDTALQHDEVKSHMSHVEGNKPNSKQSSVLSSWTSHFRTSFSKGNKTLWISITVMVLLAALMSFLAGLSFQRHAEAAPVGIGDSWTSLQQLLWPYTGLRHNGQPPV</sequence>
<dbReference type="Pfam" id="PF14658">
    <property type="entry name" value="EF-hand_9"/>
    <property type="match status" value="1"/>
</dbReference>
<dbReference type="AlphaFoldDB" id="A0AAV7SL40"/>
<feature type="transmembrane region" description="Helical" evidence="10">
    <location>
        <begin position="1194"/>
        <end position="1214"/>
    </location>
</feature>
<organism evidence="13 14">
    <name type="scientific">Pleurodeles waltl</name>
    <name type="common">Iberian ribbed newt</name>
    <dbReference type="NCBI Taxonomy" id="8319"/>
    <lineage>
        <taxon>Eukaryota</taxon>
        <taxon>Metazoa</taxon>
        <taxon>Chordata</taxon>
        <taxon>Craniata</taxon>
        <taxon>Vertebrata</taxon>
        <taxon>Euteleostomi</taxon>
        <taxon>Amphibia</taxon>
        <taxon>Batrachia</taxon>
        <taxon>Caudata</taxon>
        <taxon>Salamandroidea</taxon>
        <taxon>Salamandridae</taxon>
        <taxon>Pleurodelinae</taxon>
        <taxon>Pleurodeles</taxon>
    </lineage>
</organism>
<evidence type="ECO:0000256" key="9">
    <source>
        <dbReference type="SAM" id="MobiDB-lite"/>
    </source>
</evidence>
<evidence type="ECO:0000256" key="2">
    <source>
        <dbReference type="ARBA" id="ARBA00004496"/>
    </source>
</evidence>
<evidence type="ECO:0000256" key="6">
    <source>
        <dbReference type="ARBA" id="ARBA00023054"/>
    </source>
</evidence>
<evidence type="ECO:0000256" key="3">
    <source>
        <dbReference type="ARBA" id="ARBA00022490"/>
    </source>
</evidence>
<dbReference type="PANTHER" id="PTHR15352:SF3">
    <property type="entry name" value="INOSITOL 1,4,5-TRIPHOSPHATE RECEPTOR ASSOCIATED 2"/>
    <property type="match status" value="1"/>
</dbReference>
<dbReference type="Pfam" id="PF05781">
    <property type="entry name" value="MRVI1"/>
    <property type="match status" value="1"/>
</dbReference>
<evidence type="ECO:0000256" key="4">
    <source>
        <dbReference type="ARBA" id="ARBA00022692"/>
    </source>
</evidence>
<keyword evidence="5 10" id="KW-1133">Transmembrane helix</keyword>
<comment type="subcellular location">
    <subcellularLocation>
        <location evidence="2">Cytoplasm</location>
    </subcellularLocation>
    <subcellularLocation>
        <location evidence="1">Membrane</location>
        <topology evidence="1">Single-pass membrane protein</topology>
    </subcellularLocation>
</comment>
<comment type="caution">
    <text evidence="13">The sequence shown here is derived from an EMBL/GenBank/DDBJ whole genome shotgun (WGS) entry which is preliminary data.</text>
</comment>
<evidence type="ECO:0000259" key="11">
    <source>
        <dbReference type="Pfam" id="PF14658"/>
    </source>
</evidence>
<dbReference type="InterPro" id="IPR008677">
    <property type="entry name" value="MRVI1"/>
</dbReference>
<gene>
    <name evidence="13" type="ORF">NDU88_005246</name>
</gene>
<evidence type="ECO:0000256" key="10">
    <source>
        <dbReference type="SAM" id="Phobius"/>
    </source>
</evidence>